<dbReference type="Gene3D" id="2.60.40.10">
    <property type="entry name" value="Immunoglobulins"/>
    <property type="match status" value="1"/>
</dbReference>
<dbReference type="CDD" id="cd00146">
    <property type="entry name" value="PKD"/>
    <property type="match status" value="1"/>
</dbReference>
<dbReference type="AlphaFoldDB" id="A0A413VPA4"/>
<evidence type="ECO:0000313" key="3">
    <source>
        <dbReference type="EMBL" id="RHB35369.1"/>
    </source>
</evidence>
<name>A0A413VPA4_9BACE</name>
<keyword evidence="1" id="KW-0732">Signal</keyword>
<dbReference type="PROSITE" id="PS51257">
    <property type="entry name" value="PROKAR_LIPOPROTEIN"/>
    <property type="match status" value="1"/>
</dbReference>
<protein>
    <submittedName>
        <fullName evidence="3">T9SS C-terminal target domain-containing protein</fullName>
    </submittedName>
</protein>
<reference evidence="3 4" key="1">
    <citation type="submission" date="2018-08" db="EMBL/GenBank/DDBJ databases">
        <title>A genome reference for cultivated species of the human gut microbiota.</title>
        <authorList>
            <person name="Zou Y."/>
            <person name="Xue W."/>
            <person name="Luo G."/>
        </authorList>
    </citation>
    <scope>NUCLEOTIDE SEQUENCE [LARGE SCALE GENOMIC DNA]</scope>
    <source>
        <strain evidence="3 4">AM40-30BH</strain>
    </source>
</reference>
<dbReference type="SUPFAM" id="SSF49299">
    <property type="entry name" value="PKD domain"/>
    <property type="match status" value="1"/>
</dbReference>
<sequence length="617" mass="68849">MKRKSFYIFIQMVLFISFACSQVNAQQIKPQRNKTEKVSAPEVTNSRTVTTRATTLGTLPYSNDFDSYEIRTVPEGWVCTGDKDAFAITTFNGWKNIYSEPNCLGVYSSATENNWAYTPGFEMKAGRIYHASFWLLAPGLSESANKSESLRFTVGKGQSKEADCITLVDLKNIKYKEWKKVEADFIPETDGIYYFGIGFTTIVANGVGIDNFEVYDNENPFLAVAKYVAYGGLWSTHANHIKERLRYVYPEQPISFINQSKYATDYQWNTFGNPATTTEESPVVTYSESGDYKPLLTVTNSKSTDSFSDIVNVGILGKEDVTDIVANISDMYDELFLPETDVPGSNDYVSGINRYYTTFAERFELPADAEATVSAVHFRLYVYKAATTNKGKPVKVRLYGEKWGAPDPDNVFGEYVTTMSGAFGTTSVDYENVIRKIKFATPIKVKGTFYLSIELDESIVPDATTKLALACDAYRADKVASAYVRIHAAGAAELNLNGGWYCVPDLPWPFNEIDKTGFSFYLSPEMTFHQVKGTSINKVEDNKISVYPTVFHSDFNIKTGDNTSKLIRVFNANGQTVYEKTTNEANITVTGANWAEGIYLIRVGGDSINASIKVIKK</sequence>
<dbReference type="InterPro" id="IPR013783">
    <property type="entry name" value="Ig-like_fold"/>
</dbReference>
<dbReference type="EMBL" id="QSGO01000006">
    <property type="protein sequence ID" value="RHB35369.1"/>
    <property type="molecule type" value="Genomic_DNA"/>
</dbReference>
<dbReference type="InterPro" id="IPR026444">
    <property type="entry name" value="Secre_tail"/>
</dbReference>
<evidence type="ECO:0000313" key="4">
    <source>
        <dbReference type="Proteomes" id="UP000284379"/>
    </source>
</evidence>
<accession>A0A413VPA4</accession>
<dbReference type="Pfam" id="PF18962">
    <property type="entry name" value="Por_Secre_tail"/>
    <property type="match status" value="1"/>
</dbReference>
<comment type="caution">
    <text evidence="3">The sequence shown here is derived from an EMBL/GenBank/DDBJ whole genome shotgun (WGS) entry which is preliminary data.</text>
</comment>
<dbReference type="NCBIfam" id="TIGR04183">
    <property type="entry name" value="Por_Secre_tail"/>
    <property type="match status" value="1"/>
</dbReference>
<dbReference type="RefSeq" id="WP_122201398.1">
    <property type="nucleotide sequence ID" value="NZ_CABJFV010000006.1"/>
</dbReference>
<dbReference type="Gene3D" id="2.60.120.260">
    <property type="entry name" value="Galactose-binding domain-like"/>
    <property type="match status" value="1"/>
</dbReference>
<organism evidence="3 4">
    <name type="scientific">Bacteroides nordii</name>
    <dbReference type="NCBI Taxonomy" id="291645"/>
    <lineage>
        <taxon>Bacteria</taxon>
        <taxon>Pseudomonadati</taxon>
        <taxon>Bacteroidota</taxon>
        <taxon>Bacteroidia</taxon>
        <taxon>Bacteroidales</taxon>
        <taxon>Bacteroidaceae</taxon>
        <taxon>Bacteroides</taxon>
    </lineage>
</organism>
<dbReference type="InterPro" id="IPR035986">
    <property type="entry name" value="PKD_dom_sf"/>
</dbReference>
<dbReference type="Proteomes" id="UP000284379">
    <property type="component" value="Unassembled WGS sequence"/>
</dbReference>
<gene>
    <name evidence="3" type="ORF">DW888_09595</name>
</gene>
<proteinExistence type="predicted"/>
<evidence type="ECO:0000256" key="1">
    <source>
        <dbReference type="SAM" id="SignalP"/>
    </source>
</evidence>
<evidence type="ECO:0000259" key="2">
    <source>
        <dbReference type="Pfam" id="PF18962"/>
    </source>
</evidence>
<feature type="signal peptide" evidence="1">
    <location>
        <begin position="1"/>
        <end position="25"/>
    </location>
</feature>
<feature type="chain" id="PRO_5019274165" evidence="1">
    <location>
        <begin position="26"/>
        <end position="617"/>
    </location>
</feature>
<feature type="domain" description="Secretion system C-terminal sorting" evidence="2">
    <location>
        <begin position="546"/>
        <end position="614"/>
    </location>
</feature>